<dbReference type="AlphaFoldDB" id="A0A4Y2DSA5"/>
<sequence length="96" mass="11287">MCKVKHSKKMMRVRASIPSVGQRIVWHGHESKHPACFLRRYRCLIFRIPQEPRVEVTAICSAAPKGCKPEMLQLRLCKVWLGAYCIRFFKDVNQTW</sequence>
<evidence type="ECO:0000313" key="1">
    <source>
        <dbReference type="EMBL" id="GBM18708.1"/>
    </source>
</evidence>
<name>A0A4Y2DSA5_ARAVE</name>
<keyword evidence="2" id="KW-1185">Reference proteome</keyword>
<gene>
    <name evidence="1" type="ORF">AVEN_9002_1</name>
</gene>
<proteinExistence type="predicted"/>
<dbReference type="EMBL" id="BGPR01000409">
    <property type="protein sequence ID" value="GBM18708.1"/>
    <property type="molecule type" value="Genomic_DNA"/>
</dbReference>
<dbReference type="Proteomes" id="UP000499080">
    <property type="component" value="Unassembled WGS sequence"/>
</dbReference>
<reference evidence="1 2" key="1">
    <citation type="journal article" date="2019" name="Sci. Rep.">
        <title>Orb-weaving spider Araneus ventricosus genome elucidates the spidroin gene catalogue.</title>
        <authorList>
            <person name="Kono N."/>
            <person name="Nakamura H."/>
            <person name="Ohtoshi R."/>
            <person name="Moran D.A.P."/>
            <person name="Shinohara A."/>
            <person name="Yoshida Y."/>
            <person name="Fujiwara M."/>
            <person name="Mori M."/>
            <person name="Tomita M."/>
            <person name="Arakawa K."/>
        </authorList>
    </citation>
    <scope>NUCLEOTIDE SEQUENCE [LARGE SCALE GENOMIC DNA]</scope>
</reference>
<organism evidence="1 2">
    <name type="scientific">Araneus ventricosus</name>
    <name type="common">Orbweaver spider</name>
    <name type="synonym">Epeira ventricosa</name>
    <dbReference type="NCBI Taxonomy" id="182803"/>
    <lineage>
        <taxon>Eukaryota</taxon>
        <taxon>Metazoa</taxon>
        <taxon>Ecdysozoa</taxon>
        <taxon>Arthropoda</taxon>
        <taxon>Chelicerata</taxon>
        <taxon>Arachnida</taxon>
        <taxon>Araneae</taxon>
        <taxon>Araneomorphae</taxon>
        <taxon>Entelegynae</taxon>
        <taxon>Araneoidea</taxon>
        <taxon>Araneidae</taxon>
        <taxon>Araneus</taxon>
    </lineage>
</organism>
<comment type="caution">
    <text evidence="1">The sequence shown here is derived from an EMBL/GenBank/DDBJ whole genome shotgun (WGS) entry which is preliminary data.</text>
</comment>
<accession>A0A4Y2DSA5</accession>
<protein>
    <submittedName>
        <fullName evidence="1">Uncharacterized protein</fullName>
    </submittedName>
</protein>
<evidence type="ECO:0000313" key="2">
    <source>
        <dbReference type="Proteomes" id="UP000499080"/>
    </source>
</evidence>